<dbReference type="Gene3D" id="3.40.50.300">
    <property type="entry name" value="P-loop containing nucleotide triphosphate hydrolases"/>
    <property type="match status" value="1"/>
</dbReference>
<keyword evidence="6" id="KW-0418">Kinase</keyword>
<dbReference type="EMBL" id="JAVDQD010000005">
    <property type="protein sequence ID" value="MDR6240781.1"/>
    <property type="molecule type" value="Genomic_DNA"/>
</dbReference>
<evidence type="ECO:0000259" key="11">
    <source>
        <dbReference type="Pfam" id="PF13614"/>
    </source>
</evidence>
<evidence type="ECO:0000256" key="10">
    <source>
        <dbReference type="SAM" id="Phobius"/>
    </source>
</evidence>
<keyword evidence="10" id="KW-0812">Transmembrane</keyword>
<evidence type="ECO:0000259" key="12">
    <source>
        <dbReference type="Pfam" id="PF13807"/>
    </source>
</evidence>
<keyword evidence="10" id="KW-0472">Membrane</keyword>
<evidence type="ECO:0000256" key="6">
    <source>
        <dbReference type="ARBA" id="ARBA00022777"/>
    </source>
</evidence>
<evidence type="ECO:0000313" key="14">
    <source>
        <dbReference type="Proteomes" id="UP001185092"/>
    </source>
</evidence>
<dbReference type="InterPro" id="IPR027417">
    <property type="entry name" value="P-loop_NTPase"/>
</dbReference>
<comment type="similarity">
    <text evidence="1">Belongs to the CpsD/CapB family.</text>
</comment>
<feature type="domain" description="Tyrosine-protein kinase G-rich" evidence="12">
    <location>
        <begin position="450"/>
        <end position="529"/>
    </location>
</feature>
<keyword evidence="5" id="KW-0547">Nucleotide-binding</keyword>
<dbReference type="InterPro" id="IPR032807">
    <property type="entry name" value="GNVR"/>
</dbReference>
<evidence type="ECO:0000256" key="3">
    <source>
        <dbReference type="ARBA" id="ARBA00011903"/>
    </source>
</evidence>
<dbReference type="GO" id="GO:0004715">
    <property type="term" value="F:non-membrane spanning protein tyrosine kinase activity"/>
    <property type="evidence" value="ECO:0007669"/>
    <property type="project" value="UniProtKB-EC"/>
</dbReference>
<dbReference type="InterPro" id="IPR050445">
    <property type="entry name" value="Bact_polysacc_biosynth/exp"/>
</dbReference>
<dbReference type="GO" id="GO:0005886">
    <property type="term" value="C:plasma membrane"/>
    <property type="evidence" value="ECO:0007669"/>
    <property type="project" value="UniProtKB-ARBA"/>
</dbReference>
<comment type="similarity">
    <text evidence="2">Belongs to the etk/wzc family.</text>
</comment>
<dbReference type="PANTHER" id="PTHR32309:SF13">
    <property type="entry name" value="FERRIC ENTEROBACTIN TRANSPORT PROTEIN FEPE"/>
    <property type="match status" value="1"/>
</dbReference>
<reference evidence="13" key="1">
    <citation type="submission" date="2023-07" db="EMBL/GenBank/DDBJ databases">
        <title>Genomic Encyclopedia of Type Strains, Phase IV (KMG-IV): sequencing the most valuable type-strain genomes for metagenomic binning, comparative biology and taxonomic classification.</title>
        <authorList>
            <person name="Goeker M."/>
        </authorList>
    </citation>
    <scope>NUCLEOTIDE SEQUENCE</scope>
    <source>
        <strain evidence="13">DSM 26174</strain>
    </source>
</reference>
<keyword evidence="10" id="KW-1133">Transmembrane helix</keyword>
<dbReference type="FunFam" id="3.40.50.300:FF:000527">
    <property type="entry name" value="Tyrosine-protein kinase etk"/>
    <property type="match status" value="1"/>
</dbReference>
<comment type="caution">
    <text evidence="13">The sequence shown here is derived from an EMBL/GenBank/DDBJ whole genome shotgun (WGS) entry which is preliminary data.</text>
</comment>
<name>A0AAE3XRW9_9BACT</name>
<dbReference type="Proteomes" id="UP001185092">
    <property type="component" value="Unassembled WGS sequence"/>
</dbReference>
<dbReference type="GO" id="GO:0005524">
    <property type="term" value="F:ATP binding"/>
    <property type="evidence" value="ECO:0007669"/>
    <property type="project" value="UniProtKB-KW"/>
</dbReference>
<dbReference type="InterPro" id="IPR005702">
    <property type="entry name" value="Wzc-like_C"/>
</dbReference>
<dbReference type="CDD" id="cd05387">
    <property type="entry name" value="BY-kinase"/>
    <property type="match status" value="1"/>
</dbReference>
<evidence type="ECO:0000256" key="9">
    <source>
        <dbReference type="ARBA" id="ARBA00051245"/>
    </source>
</evidence>
<gene>
    <name evidence="13" type="ORF">HNQ88_003857</name>
</gene>
<keyword evidence="7" id="KW-0067">ATP-binding</keyword>
<dbReference type="RefSeq" id="WP_309941014.1">
    <property type="nucleotide sequence ID" value="NZ_AP025306.1"/>
</dbReference>
<evidence type="ECO:0000256" key="1">
    <source>
        <dbReference type="ARBA" id="ARBA00007316"/>
    </source>
</evidence>
<accession>A0AAE3XRW9</accession>
<comment type="catalytic activity">
    <reaction evidence="9">
        <text>L-tyrosyl-[protein] + ATP = O-phospho-L-tyrosyl-[protein] + ADP + H(+)</text>
        <dbReference type="Rhea" id="RHEA:10596"/>
        <dbReference type="Rhea" id="RHEA-COMP:10136"/>
        <dbReference type="Rhea" id="RHEA-COMP:20101"/>
        <dbReference type="ChEBI" id="CHEBI:15378"/>
        <dbReference type="ChEBI" id="CHEBI:30616"/>
        <dbReference type="ChEBI" id="CHEBI:46858"/>
        <dbReference type="ChEBI" id="CHEBI:61978"/>
        <dbReference type="ChEBI" id="CHEBI:456216"/>
        <dbReference type="EC" id="2.7.10.2"/>
    </reaction>
</comment>
<organism evidence="13 14">
    <name type="scientific">Aureibacter tunicatorum</name>
    <dbReference type="NCBI Taxonomy" id="866807"/>
    <lineage>
        <taxon>Bacteria</taxon>
        <taxon>Pseudomonadati</taxon>
        <taxon>Bacteroidota</taxon>
        <taxon>Cytophagia</taxon>
        <taxon>Cytophagales</taxon>
        <taxon>Persicobacteraceae</taxon>
        <taxon>Aureibacter</taxon>
    </lineage>
</organism>
<proteinExistence type="inferred from homology"/>
<evidence type="ECO:0000313" key="13">
    <source>
        <dbReference type="EMBL" id="MDR6240781.1"/>
    </source>
</evidence>
<evidence type="ECO:0000256" key="7">
    <source>
        <dbReference type="ARBA" id="ARBA00022840"/>
    </source>
</evidence>
<dbReference type="Pfam" id="PF13807">
    <property type="entry name" value="GNVR"/>
    <property type="match status" value="1"/>
</dbReference>
<evidence type="ECO:0000256" key="8">
    <source>
        <dbReference type="ARBA" id="ARBA00023137"/>
    </source>
</evidence>
<dbReference type="InterPro" id="IPR025669">
    <property type="entry name" value="AAA_dom"/>
</dbReference>
<feature type="domain" description="AAA" evidence="11">
    <location>
        <begin position="595"/>
        <end position="724"/>
    </location>
</feature>
<dbReference type="GO" id="GO:0042802">
    <property type="term" value="F:identical protein binding"/>
    <property type="evidence" value="ECO:0007669"/>
    <property type="project" value="UniProtKB-ARBA"/>
</dbReference>
<evidence type="ECO:0000256" key="2">
    <source>
        <dbReference type="ARBA" id="ARBA00008883"/>
    </source>
</evidence>
<keyword evidence="4" id="KW-0808">Transferase</keyword>
<evidence type="ECO:0000256" key="4">
    <source>
        <dbReference type="ARBA" id="ARBA00022679"/>
    </source>
</evidence>
<keyword evidence="8" id="KW-0829">Tyrosine-protein kinase</keyword>
<feature type="transmembrane region" description="Helical" evidence="10">
    <location>
        <begin position="508"/>
        <end position="529"/>
    </location>
</feature>
<dbReference type="Pfam" id="PF13614">
    <property type="entry name" value="AAA_31"/>
    <property type="match status" value="1"/>
</dbReference>
<keyword evidence="14" id="KW-1185">Reference proteome</keyword>
<feature type="transmembrane region" description="Helical" evidence="10">
    <location>
        <begin position="29"/>
        <end position="51"/>
    </location>
</feature>
<dbReference type="EC" id="2.7.10.2" evidence="3"/>
<sequence>MNSAKREEFFELEEGINFKELFFKLLSKWYLFVLFIPMGAFFAFIGTKFMAPKHKVSSTILVEENGGSNMQLFEGLDFMQKNVNLQNKIAVLESYTLNREAIEALPFDIFYYKKGVFRYAEQFSKLPFKIVYDKSKFNLPEVELDISFNNYQEFKLKIDADLKAIDYDFLEQDLVLDLQKTINFGDEYVTDFFAFKVIPNVDYRIDFEAEGLQEYRFVFKDPNLLTLDYMNSLNTSLINKDASVIQLNVEGEVPAKEVAYLNKLADAYIDFWLKEKNKASENTVKFIDAQLATVADSLKLTGTHYQNFRSNHRVIDLSSEGKVLIEKVEDLHSQKALIDIKIDYFKYLNEYAQEKTTFKDIIIPSVIGIEDPLLNNLVLKLNELYNKKAVTSYSAKEKNPSLVLVDLEIQNVTNSLIENLKNLLNSSYFEKETIDSQLSKINQNIAQLPETEQKLINIQRKFEVNSELYTLLLQKRSEAEITKASNVPDSKIIDIARVETSEKTGPKLLLNLLIGLILGFLIPFIYVLLEDYFNNKIESAKDITDKTDLPLLGMIIKHDSDDEFSVVDNPRAPIAEAFRSLRTKLDFMMKGNDEQVISLNSVISGEGKTFNSINLASIFAMSSKKVLLVGADLRKPRLHKALPIKNVIGLSTYLAGSTSFDEVIQNSGVNDNMKIVASGPVPPNPSELINNQRFQEFLKIAKSNFDYVVFDNAPLGLVTDAALVNKYVNRKLFVVREGYSLKDSIEFIDDLGKSEDNIGLIITDVKVKKGGSYGKYQYYAYSESYGDESDGGFKMKIKNLIKR</sequence>
<dbReference type="PANTHER" id="PTHR32309">
    <property type="entry name" value="TYROSINE-PROTEIN KINASE"/>
    <property type="match status" value="1"/>
</dbReference>
<dbReference type="NCBIfam" id="TIGR01007">
    <property type="entry name" value="eps_fam"/>
    <property type="match status" value="1"/>
</dbReference>
<protein>
    <recommendedName>
        <fullName evidence="3">non-specific protein-tyrosine kinase</fullName>
        <ecNumber evidence="3">2.7.10.2</ecNumber>
    </recommendedName>
</protein>
<evidence type="ECO:0000256" key="5">
    <source>
        <dbReference type="ARBA" id="ARBA00022741"/>
    </source>
</evidence>
<dbReference type="SUPFAM" id="SSF52540">
    <property type="entry name" value="P-loop containing nucleoside triphosphate hydrolases"/>
    <property type="match status" value="1"/>
</dbReference>
<dbReference type="AlphaFoldDB" id="A0AAE3XRW9"/>